<keyword evidence="2" id="KW-1185">Reference proteome</keyword>
<evidence type="ECO:0000313" key="1">
    <source>
        <dbReference type="EMBL" id="MCM4083919.1"/>
    </source>
</evidence>
<protein>
    <submittedName>
        <fullName evidence="1">Methyltransferase domain-containing protein</fullName>
    </submittedName>
</protein>
<dbReference type="PANTHER" id="PTHR44068">
    <property type="entry name" value="ZGC:194242"/>
    <property type="match status" value="1"/>
</dbReference>
<dbReference type="GO" id="GO:0008168">
    <property type="term" value="F:methyltransferase activity"/>
    <property type="evidence" value="ECO:0007669"/>
    <property type="project" value="UniProtKB-KW"/>
</dbReference>
<dbReference type="PANTHER" id="PTHR44068:SF6">
    <property type="entry name" value="SAM-DEPENDENT METHYLTRANSFERASE ERG6_SMT-TYPE DOMAIN-CONTAINING PROTEIN"/>
    <property type="match status" value="1"/>
</dbReference>
<dbReference type="EMBL" id="JAMQOL010000068">
    <property type="protein sequence ID" value="MCM4083919.1"/>
    <property type="molecule type" value="Genomic_DNA"/>
</dbReference>
<dbReference type="InterPro" id="IPR029063">
    <property type="entry name" value="SAM-dependent_MTases_sf"/>
</dbReference>
<comment type="caution">
    <text evidence="1">The sequence shown here is derived from an EMBL/GenBank/DDBJ whole genome shotgun (WGS) entry which is preliminary data.</text>
</comment>
<accession>A0ABT0YD00</accession>
<keyword evidence="1" id="KW-0808">Transferase</keyword>
<dbReference type="CDD" id="cd02440">
    <property type="entry name" value="AdoMet_MTases"/>
    <property type="match status" value="1"/>
</dbReference>
<sequence>MTVAESHERKVRRFYSEDSGGEAAAPAYQALMGDMWFHGDWSVQKAGGSAHEAKIAMLHRLARHARIEAGSCVLEFGSGYGGAAVELASATGATIVGVSNTDSINRYARRLATLRGVDELASFRTIGDHDYRTFADWPAGSIDAVLFMESPCHLPDREAFFTATHRILKPGGRLVGLDWIQRPFGQHRTTEQISQLTDPVCQHFRLAGLGTLDSYTAMMSAAGFVVKVARDEFPDELCLGSTEPPQAWQQYDGRSQELVMAGKRSLDTARAAGVFTVGWWVAERP</sequence>
<dbReference type="Proteomes" id="UP001523216">
    <property type="component" value="Unassembled WGS sequence"/>
</dbReference>
<dbReference type="SUPFAM" id="SSF53335">
    <property type="entry name" value="S-adenosyl-L-methionine-dependent methyltransferases"/>
    <property type="match status" value="1"/>
</dbReference>
<keyword evidence="1" id="KW-0489">Methyltransferase</keyword>
<dbReference type="Pfam" id="PF13489">
    <property type="entry name" value="Methyltransf_23"/>
    <property type="match status" value="1"/>
</dbReference>
<organism evidence="1 2">
    <name type="scientific">Paractinoplanes hotanensis</name>
    <dbReference type="NCBI Taxonomy" id="2906497"/>
    <lineage>
        <taxon>Bacteria</taxon>
        <taxon>Bacillati</taxon>
        <taxon>Actinomycetota</taxon>
        <taxon>Actinomycetes</taxon>
        <taxon>Micromonosporales</taxon>
        <taxon>Micromonosporaceae</taxon>
        <taxon>Paractinoplanes</taxon>
    </lineage>
</organism>
<evidence type="ECO:0000313" key="2">
    <source>
        <dbReference type="Proteomes" id="UP001523216"/>
    </source>
</evidence>
<dbReference type="RefSeq" id="WP_251803687.1">
    <property type="nucleotide sequence ID" value="NZ_JAMQOL010000068.1"/>
</dbReference>
<dbReference type="Gene3D" id="3.40.50.150">
    <property type="entry name" value="Vaccinia Virus protein VP39"/>
    <property type="match status" value="1"/>
</dbReference>
<reference evidence="1 2" key="1">
    <citation type="submission" date="2022-06" db="EMBL/GenBank/DDBJ databases">
        <title>Actinoplanes abujensis sp. nov., isolated from Nigerian arid soil.</title>
        <authorList>
            <person name="Ding P."/>
        </authorList>
    </citation>
    <scope>NUCLEOTIDE SEQUENCE [LARGE SCALE GENOMIC DNA]</scope>
    <source>
        <strain evidence="2">TRM88002</strain>
    </source>
</reference>
<dbReference type="GO" id="GO:0032259">
    <property type="term" value="P:methylation"/>
    <property type="evidence" value="ECO:0007669"/>
    <property type="project" value="UniProtKB-KW"/>
</dbReference>
<name>A0ABT0YD00_9ACTN</name>
<gene>
    <name evidence="1" type="ORF">LXN57_40870</name>
</gene>
<proteinExistence type="predicted"/>
<dbReference type="InterPro" id="IPR050447">
    <property type="entry name" value="Erg6_SMT_methyltransf"/>
</dbReference>